<name>A0A2N9XPP1_9NEIS</name>
<dbReference type="InterPro" id="IPR051404">
    <property type="entry name" value="TA_system_antitoxin"/>
</dbReference>
<proteinExistence type="predicted"/>
<comment type="caution">
    <text evidence="2">The sequence shown here is derived from an EMBL/GenBank/DDBJ whole genome shotgun (WGS) entry which is preliminary data.</text>
</comment>
<evidence type="ECO:0000313" key="2">
    <source>
        <dbReference type="EMBL" id="PIT50296.1"/>
    </source>
</evidence>
<feature type="domain" description="HicB-like antitoxin of toxin-antitoxin system" evidence="1">
    <location>
        <begin position="3"/>
        <end position="61"/>
    </location>
</feature>
<dbReference type="AlphaFoldDB" id="A0A2N9XPP1"/>
<evidence type="ECO:0000259" key="1">
    <source>
        <dbReference type="Pfam" id="PF15919"/>
    </source>
</evidence>
<dbReference type="InterPro" id="IPR031807">
    <property type="entry name" value="HicB-like"/>
</dbReference>
<dbReference type="SUPFAM" id="SSF143100">
    <property type="entry name" value="TTHA1013/TTHA0281-like"/>
    <property type="match status" value="1"/>
</dbReference>
<sequence length="137" mass="15373">MQYPALITHDDNSYTVTFRDIPEALTCGDTLEDARDMAADALLTAMEFYFENHRQVPLPSKKQKGEELITLPLSVAAKALLLNEMIKQNVSNAELARRLLTRPQDVQRLTNLNHSTKIDTINSALNQLGKHLEISIA</sequence>
<evidence type="ECO:0000313" key="3">
    <source>
        <dbReference type="Proteomes" id="UP000229970"/>
    </source>
</evidence>
<dbReference type="Gene3D" id="3.30.160.250">
    <property type="match status" value="1"/>
</dbReference>
<dbReference type="InterPro" id="IPR035069">
    <property type="entry name" value="TTHA1013/TTHA0281-like"/>
</dbReference>
<dbReference type="Proteomes" id="UP000229970">
    <property type="component" value="Unassembled WGS sequence"/>
</dbReference>
<reference evidence="2 3" key="1">
    <citation type="journal article" date="2017" name="MBio">
        <title>Type VI secretion-mediated competition in the bee gut microbiome.</title>
        <authorList>
            <person name="Steele M.I."/>
            <person name="Kwong W.K."/>
            <person name="Powell J.E."/>
            <person name="Whiteley M."/>
            <person name="Moran N.A."/>
        </authorList>
    </citation>
    <scope>NUCLEOTIDE SEQUENCE [LARGE SCALE GENOMIC DNA]</scope>
    <source>
        <strain evidence="2 3">Ruf1-X</strain>
    </source>
</reference>
<accession>A0A2N9XPP1</accession>
<dbReference type="PANTHER" id="PTHR34504">
    <property type="entry name" value="ANTITOXIN HICB"/>
    <property type="match status" value="1"/>
</dbReference>
<gene>
    <name evidence="2" type="ORF">BHC46_01170</name>
</gene>
<dbReference type="Pfam" id="PF15919">
    <property type="entry name" value="HicB_lk_antitox"/>
    <property type="match status" value="1"/>
</dbReference>
<dbReference type="EMBL" id="MEIP01000002">
    <property type="protein sequence ID" value="PIT50296.1"/>
    <property type="molecule type" value="Genomic_DNA"/>
</dbReference>
<dbReference type="RefSeq" id="WP_100138723.1">
    <property type="nucleotide sequence ID" value="NZ_MEIP01000002.1"/>
</dbReference>
<dbReference type="PANTHER" id="PTHR34504:SF4">
    <property type="entry name" value="ANTITOXIN HICB"/>
    <property type="match status" value="1"/>
</dbReference>
<protein>
    <submittedName>
        <fullName evidence="2">Antitoxin</fullName>
    </submittedName>
</protein>
<organism evidence="2 3">
    <name type="scientific">Snodgrassella alvi</name>
    <dbReference type="NCBI Taxonomy" id="1196083"/>
    <lineage>
        <taxon>Bacteria</taxon>
        <taxon>Pseudomonadati</taxon>
        <taxon>Pseudomonadota</taxon>
        <taxon>Betaproteobacteria</taxon>
        <taxon>Neisseriales</taxon>
        <taxon>Neisseriaceae</taxon>
        <taxon>Snodgrassella</taxon>
    </lineage>
</organism>